<evidence type="ECO:0000313" key="5">
    <source>
        <dbReference type="Proteomes" id="UP001550628"/>
    </source>
</evidence>
<organism evidence="4 5">
    <name type="scientific">Nocardia rhamnosiphila</name>
    <dbReference type="NCBI Taxonomy" id="426716"/>
    <lineage>
        <taxon>Bacteria</taxon>
        <taxon>Bacillati</taxon>
        <taxon>Actinomycetota</taxon>
        <taxon>Actinomycetes</taxon>
        <taxon>Mycobacteriales</taxon>
        <taxon>Nocardiaceae</taxon>
        <taxon>Nocardia</taxon>
    </lineage>
</organism>
<keyword evidence="2 4" id="KW-0808">Transferase</keyword>
<dbReference type="RefSeq" id="WP_356959251.1">
    <property type="nucleotide sequence ID" value="NZ_JBEYBD010000026.1"/>
</dbReference>
<dbReference type="InterPro" id="IPR029063">
    <property type="entry name" value="SAM-dependent_MTases_sf"/>
</dbReference>
<protein>
    <submittedName>
        <fullName evidence="4">Class I SAM-dependent methyltransferase</fullName>
        <ecNumber evidence="4">2.1.-.-</ecNumber>
    </submittedName>
</protein>
<gene>
    <name evidence="4" type="ORF">ABZ510_29405</name>
</gene>
<evidence type="ECO:0000259" key="3">
    <source>
        <dbReference type="Pfam" id="PF13649"/>
    </source>
</evidence>
<evidence type="ECO:0000313" key="4">
    <source>
        <dbReference type="EMBL" id="MEU1955964.1"/>
    </source>
</evidence>
<dbReference type="InterPro" id="IPR041698">
    <property type="entry name" value="Methyltransf_25"/>
</dbReference>
<dbReference type="EC" id="2.1.-.-" evidence="4"/>
<evidence type="ECO:0000256" key="2">
    <source>
        <dbReference type="ARBA" id="ARBA00022679"/>
    </source>
</evidence>
<dbReference type="GO" id="GO:0032259">
    <property type="term" value="P:methylation"/>
    <property type="evidence" value="ECO:0007669"/>
    <property type="project" value="UniProtKB-KW"/>
</dbReference>
<evidence type="ECO:0000256" key="1">
    <source>
        <dbReference type="ARBA" id="ARBA00022603"/>
    </source>
</evidence>
<name>A0ABV2WYK2_9NOCA</name>
<dbReference type="Gene3D" id="3.40.50.150">
    <property type="entry name" value="Vaccinia Virus protein VP39"/>
    <property type="match status" value="1"/>
</dbReference>
<dbReference type="EMBL" id="JBEYBF010000030">
    <property type="protein sequence ID" value="MEU1955964.1"/>
    <property type="molecule type" value="Genomic_DNA"/>
</dbReference>
<keyword evidence="1 4" id="KW-0489">Methyltransferase</keyword>
<reference evidence="4 5" key="1">
    <citation type="submission" date="2024-06" db="EMBL/GenBank/DDBJ databases">
        <title>The Natural Products Discovery Center: Release of the First 8490 Sequenced Strains for Exploring Actinobacteria Biosynthetic Diversity.</title>
        <authorList>
            <person name="Kalkreuter E."/>
            <person name="Kautsar S.A."/>
            <person name="Yang D."/>
            <person name="Bader C.D."/>
            <person name="Teijaro C.N."/>
            <person name="Fluegel L."/>
            <person name="Davis C.M."/>
            <person name="Simpson J.R."/>
            <person name="Lauterbach L."/>
            <person name="Steele A.D."/>
            <person name="Gui C."/>
            <person name="Meng S."/>
            <person name="Li G."/>
            <person name="Viehrig K."/>
            <person name="Ye F."/>
            <person name="Su P."/>
            <person name="Kiefer A.F."/>
            <person name="Nichols A."/>
            <person name="Cepeda A.J."/>
            <person name="Yan W."/>
            <person name="Fan B."/>
            <person name="Jiang Y."/>
            <person name="Adhikari A."/>
            <person name="Zheng C.-J."/>
            <person name="Schuster L."/>
            <person name="Cowan T.M."/>
            <person name="Smanski M.J."/>
            <person name="Chevrette M.G."/>
            <person name="De Carvalho L.P.S."/>
            <person name="Shen B."/>
        </authorList>
    </citation>
    <scope>NUCLEOTIDE SEQUENCE [LARGE SCALE GENOMIC DNA]</scope>
    <source>
        <strain evidence="4 5">NPDC019708</strain>
    </source>
</reference>
<sequence length="213" mass="22729">MTESCFLSRTRAGYDAIATAYAEHAAGEMDRRFWDRAVLAAFAESVGDSGPVADIGCGPGRIAAHLAAQGIRVHGIDLSPAMVELARDTHPEIDFEVGSMTALDIPDGSRAGVVAWYSLIHIPAAERGGVLAEFRRVLRPGGKLLLAFQSGTDILHLDEGYGHAISLDFHRISTDELAGALAAAGFTVELRLDRSAEDGERTTQAYMMATRSS</sequence>
<dbReference type="Pfam" id="PF13649">
    <property type="entry name" value="Methyltransf_25"/>
    <property type="match status" value="1"/>
</dbReference>
<comment type="caution">
    <text evidence="4">The sequence shown here is derived from an EMBL/GenBank/DDBJ whole genome shotgun (WGS) entry which is preliminary data.</text>
</comment>
<proteinExistence type="predicted"/>
<dbReference type="PANTHER" id="PTHR43861">
    <property type="entry name" value="TRANS-ACONITATE 2-METHYLTRANSFERASE-RELATED"/>
    <property type="match status" value="1"/>
</dbReference>
<dbReference type="CDD" id="cd02440">
    <property type="entry name" value="AdoMet_MTases"/>
    <property type="match status" value="1"/>
</dbReference>
<feature type="domain" description="Methyltransferase" evidence="3">
    <location>
        <begin position="52"/>
        <end position="142"/>
    </location>
</feature>
<dbReference type="GO" id="GO:0008168">
    <property type="term" value="F:methyltransferase activity"/>
    <property type="evidence" value="ECO:0007669"/>
    <property type="project" value="UniProtKB-KW"/>
</dbReference>
<accession>A0ABV2WYK2</accession>
<dbReference type="PANTHER" id="PTHR43861:SF1">
    <property type="entry name" value="TRANS-ACONITATE 2-METHYLTRANSFERASE"/>
    <property type="match status" value="1"/>
</dbReference>
<keyword evidence="5" id="KW-1185">Reference proteome</keyword>
<dbReference type="Proteomes" id="UP001550628">
    <property type="component" value="Unassembled WGS sequence"/>
</dbReference>
<dbReference type="SUPFAM" id="SSF53335">
    <property type="entry name" value="S-adenosyl-L-methionine-dependent methyltransferases"/>
    <property type="match status" value="1"/>
</dbReference>